<dbReference type="AlphaFoldDB" id="A0A068U7V3"/>
<evidence type="ECO:0000256" key="1">
    <source>
        <dbReference type="SAM" id="Phobius"/>
    </source>
</evidence>
<accession>A0A068U7V3</accession>
<name>A0A068U7V3_COFCA</name>
<feature type="transmembrane region" description="Helical" evidence="1">
    <location>
        <begin position="6"/>
        <end position="26"/>
    </location>
</feature>
<keyword evidence="1" id="KW-0812">Transmembrane</keyword>
<dbReference type="InParanoid" id="A0A068U7V3"/>
<dbReference type="Proteomes" id="UP000295252">
    <property type="component" value="Chromosome IX"/>
</dbReference>
<evidence type="ECO:0000313" key="3">
    <source>
        <dbReference type="Proteomes" id="UP000295252"/>
    </source>
</evidence>
<protein>
    <submittedName>
        <fullName evidence="2">Uncharacterized protein</fullName>
    </submittedName>
</protein>
<dbReference type="EMBL" id="HG739097">
    <property type="protein sequence ID" value="CDP04640.1"/>
    <property type="molecule type" value="Genomic_DNA"/>
</dbReference>
<sequence>MNDLSVIVKNLFVLVIYLFGLFVKVLHHSSIWLIFAYVSNCYQYTCVIAN</sequence>
<keyword evidence="1" id="KW-0472">Membrane</keyword>
<dbReference type="Gramene" id="CDP04640">
    <property type="protein sequence ID" value="CDP04640"/>
    <property type="gene ID" value="GSCOC_T00018658001"/>
</dbReference>
<proteinExistence type="predicted"/>
<keyword evidence="3" id="KW-1185">Reference proteome</keyword>
<gene>
    <name evidence="2" type="ORF">GSCOC_T00018658001</name>
</gene>
<keyword evidence="1" id="KW-1133">Transmembrane helix</keyword>
<evidence type="ECO:0000313" key="2">
    <source>
        <dbReference type="EMBL" id="CDP04640.1"/>
    </source>
</evidence>
<organism evidence="2 3">
    <name type="scientific">Coffea canephora</name>
    <name type="common">Robusta coffee</name>
    <dbReference type="NCBI Taxonomy" id="49390"/>
    <lineage>
        <taxon>Eukaryota</taxon>
        <taxon>Viridiplantae</taxon>
        <taxon>Streptophyta</taxon>
        <taxon>Embryophyta</taxon>
        <taxon>Tracheophyta</taxon>
        <taxon>Spermatophyta</taxon>
        <taxon>Magnoliopsida</taxon>
        <taxon>eudicotyledons</taxon>
        <taxon>Gunneridae</taxon>
        <taxon>Pentapetalae</taxon>
        <taxon>asterids</taxon>
        <taxon>lamiids</taxon>
        <taxon>Gentianales</taxon>
        <taxon>Rubiaceae</taxon>
        <taxon>Ixoroideae</taxon>
        <taxon>Gardenieae complex</taxon>
        <taxon>Bertiereae - Coffeeae clade</taxon>
        <taxon>Coffeeae</taxon>
        <taxon>Coffea</taxon>
    </lineage>
</organism>
<reference evidence="3" key="1">
    <citation type="journal article" date="2014" name="Science">
        <title>The coffee genome provides insight into the convergent evolution of caffeine biosynthesis.</title>
        <authorList>
            <person name="Denoeud F."/>
            <person name="Carretero-Paulet L."/>
            <person name="Dereeper A."/>
            <person name="Droc G."/>
            <person name="Guyot R."/>
            <person name="Pietrella M."/>
            <person name="Zheng C."/>
            <person name="Alberti A."/>
            <person name="Anthony F."/>
            <person name="Aprea G."/>
            <person name="Aury J.M."/>
            <person name="Bento P."/>
            <person name="Bernard M."/>
            <person name="Bocs S."/>
            <person name="Campa C."/>
            <person name="Cenci A."/>
            <person name="Combes M.C."/>
            <person name="Crouzillat D."/>
            <person name="Da Silva C."/>
            <person name="Daddiego L."/>
            <person name="De Bellis F."/>
            <person name="Dussert S."/>
            <person name="Garsmeur O."/>
            <person name="Gayraud T."/>
            <person name="Guignon V."/>
            <person name="Jahn K."/>
            <person name="Jamilloux V."/>
            <person name="Joet T."/>
            <person name="Labadie K."/>
            <person name="Lan T."/>
            <person name="Leclercq J."/>
            <person name="Lepelley M."/>
            <person name="Leroy T."/>
            <person name="Li L.T."/>
            <person name="Librado P."/>
            <person name="Lopez L."/>
            <person name="Munoz A."/>
            <person name="Noel B."/>
            <person name="Pallavicini A."/>
            <person name="Perrotta G."/>
            <person name="Poncet V."/>
            <person name="Pot D."/>
            <person name="Priyono X."/>
            <person name="Rigoreau M."/>
            <person name="Rouard M."/>
            <person name="Rozas J."/>
            <person name="Tranchant-Dubreuil C."/>
            <person name="VanBuren R."/>
            <person name="Zhang Q."/>
            <person name="Andrade A.C."/>
            <person name="Argout X."/>
            <person name="Bertrand B."/>
            <person name="de Kochko A."/>
            <person name="Graziosi G."/>
            <person name="Henry R.J."/>
            <person name="Jayarama X."/>
            <person name="Ming R."/>
            <person name="Nagai C."/>
            <person name="Rounsley S."/>
            <person name="Sankoff D."/>
            <person name="Giuliano G."/>
            <person name="Albert V.A."/>
            <person name="Wincker P."/>
            <person name="Lashermes P."/>
        </authorList>
    </citation>
    <scope>NUCLEOTIDE SEQUENCE [LARGE SCALE GENOMIC DNA]</scope>
    <source>
        <strain evidence="3">cv. DH200-94</strain>
    </source>
</reference>